<protein>
    <submittedName>
        <fullName evidence="6">Transmembrane protein 17</fullName>
    </submittedName>
</protein>
<dbReference type="GO" id="GO:0016020">
    <property type="term" value="C:membrane"/>
    <property type="evidence" value="ECO:0007669"/>
    <property type="project" value="UniProtKB-SubCell"/>
</dbReference>
<reference evidence="6 7" key="1">
    <citation type="submission" date="2017-12" db="EMBL/GenBank/DDBJ databases">
        <title>Sequencing, de novo assembly and annotation of complete genome of a new Thraustochytrid species, strain FCC1311.</title>
        <authorList>
            <person name="Sedici K."/>
            <person name="Godart F."/>
            <person name="Aiese Cigliano R."/>
            <person name="Sanseverino W."/>
            <person name="Barakat M."/>
            <person name="Ortet P."/>
            <person name="Marechal E."/>
            <person name="Cagnac O."/>
            <person name="Amato A."/>
        </authorList>
    </citation>
    <scope>NUCLEOTIDE SEQUENCE [LARGE SCALE GENOMIC DNA]</scope>
</reference>
<comment type="caution">
    <text evidence="6">The sequence shown here is derived from an EMBL/GenBank/DDBJ whole genome shotgun (WGS) entry which is preliminary data.</text>
</comment>
<feature type="transmembrane region" description="Helical" evidence="5">
    <location>
        <begin position="24"/>
        <end position="43"/>
    </location>
</feature>
<evidence type="ECO:0000256" key="4">
    <source>
        <dbReference type="ARBA" id="ARBA00023136"/>
    </source>
</evidence>
<feature type="transmembrane region" description="Helical" evidence="5">
    <location>
        <begin position="94"/>
        <end position="114"/>
    </location>
</feature>
<sequence>MRDWDEEESPVPRGFVHTRSSTSAALQVCLQFNVYMSAIFLVLQSLALTEKLRTFELDVFGKVLAPLTFGVWCASEVFRLWFGFTGNLQEKLPQMSVFLLLSLFPQLPCLLYLMNLQDLQFPVERILGGFMFTFTGVELVMGYHAMQALVKKQTTSYSRLVSEDKY</sequence>
<evidence type="ECO:0000313" key="7">
    <source>
        <dbReference type="Proteomes" id="UP000241890"/>
    </source>
</evidence>
<dbReference type="PANTHER" id="PTHR13531:SF6">
    <property type="entry name" value="TMEM (HUMAN TRANSMEMBRANE PROTEIN) HOMOLOG"/>
    <property type="match status" value="1"/>
</dbReference>
<dbReference type="GO" id="GO:1905515">
    <property type="term" value="P:non-motile cilium assembly"/>
    <property type="evidence" value="ECO:0007669"/>
    <property type="project" value="TreeGrafter"/>
</dbReference>
<evidence type="ECO:0000313" key="6">
    <source>
        <dbReference type="EMBL" id="GBG28061.1"/>
    </source>
</evidence>
<evidence type="ECO:0000256" key="1">
    <source>
        <dbReference type="ARBA" id="ARBA00004141"/>
    </source>
</evidence>
<keyword evidence="7" id="KW-1185">Reference proteome</keyword>
<dbReference type="InParanoid" id="A0A2R5GIF6"/>
<dbReference type="AlphaFoldDB" id="A0A2R5GIF6"/>
<dbReference type="EMBL" id="BEYU01000038">
    <property type="protein sequence ID" value="GBG28061.1"/>
    <property type="molecule type" value="Genomic_DNA"/>
</dbReference>
<feature type="transmembrane region" description="Helical" evidence="5">
    <location>
        <begin position="126"/>
        <end position="146"/>
    </location>
</feature>
<dbReference type="Proteomes" id="UP000241890">
    <property type="component" value="Unassembled WGS sequence"/>
</dbReference>
<evidence type="ECO:0000256" key="2">
    <source>
        <dbReference type="ARBA" id="ARBA00022692"/>
    </source>
</evidence>
<proteinExistence type="predicted"/>
<accession>A0A2R5GIF6</accession>
<dbReference type="PANTHER" id="PTHR13531">
    <property type="entry name" value="GEO07735P1-RELATED-RELATED"/>
    <property type="match status" value="1"/>
</dbReference>
<dbReference type="GO" id="GO:0035869">
    <property type="term" value="C:ciliary transition zone"/>
    <property type="evidence" value="ECO:0007669"/>
    <property type="project" value="TreeGrafter"/>
</dbReference>
<feature type="transmembrane region" description="Helical" evidence="5">
    <location>
        <begin position="63"/>
        <end position="82"/>
    </location>
</feature>
<comment type="subcellular location">
    <subcellularLocation>
        <location evidence="1">Membrane</location>
        <topology evidence="1">Multi-pass membrane protein</topology>
    </subcellularLocation>
</comment>
<evidence type="ECO:0000256" key="5">
    <source>
        <dbReference type="SAM" id="Phobius"/>
    </source>
</evidence>
<name>A0A2R5GIF6_9STRA</name>
<keyword evidence="4 5" id="KW-0472">Membrane</keyword>
<gene>
    <name evidence="6" type="ORF">FCC1311_042842</name>
</gene>
<evidence type="ECO:0000256" key="3">
    <source>
        <dbReference type="ARBA" id="ARBA00022989"/>
    </source>
</evidence>
<keyword evidence="2 5" id="KW-0812">Transmembrane</keyword>
<dbReference type="Pfam" id="PF09799">
    <property type="entry name" value="Transmemb_17"/>
    <property type="match status" value="1"/>
</dbReference>
<dbReference type="OrthoDB" id="311720at2759"/>
<keyword evidence="3 5" id="KW-1133">Transmembrane helix</keyword>
<dbReference type="InterPro" id="IPR019184">
    <property type="entry name" value="Uncharacterised_TM-17"/>
</dbReference>
<organism evidence="6 7">
    <name type="scientific">Hondaea fermentalgiana</name>
    <dbReference type="NCBI Taxonomy" id="2315210"/>
    <lineage>
        <taxon>Eukaryota</taxon>
        <taxon>Sar</taxon>
        <taxon>Stramenopiles</taxon>
        <taxon>Bigyra</taxon>
        <taxon>Labyrinthulomycetes</taxon>
        <taxon>Thraustochytrida</taxon>
        <taxon>Thraustochytriidae</taxon>
        <taxon>Hondaea</taxon>
    </lineage>
</organism>